<keyword evidence="2" id="KW-0378">Hydrolase</keyword>
<dbReference type="AlphaFoldDB" id="A0A923KR94"/>
<comment type="caution">
    <text evidence="5">The sequence shown here is derived from an EMBL/GenBank/DDBJ whole genome shotgun (WGS) entry which is preliminary data.</text>
</comment>
<protein>
    <recommendedName>
        <fullName evidence="2">endopeptidase La</fullName>
        <ecNumber evidence="2">3.4.21.53</ecNumber>
    </recommendedName>
</protein>
<dbReference type="Gene3D" id="3.40.50.300">
    <property type="entry name" value="P-loop containing nucleotide triphosphate hydrolases"/>
    <property type="match status" value="2"/>
</dbReference>
<evidence type="ECO:0000256" key="2">
    <source>
        <dbReference type="PROSITE-ProRule" id="PRU01122"/>
    </source>
</evidence>
<sequence length="834" mass="94024">MKCEDQCLVPLEKLKKVCNYKDELKFFKTSLDASPLDVILGQDRAVKSMHFGLAMDADGYNIFVVGPPGTGKNDYTKEVVSQVAIARRTPNDWCYINNFINKDKPLAVSLPAGQGREFQIDMEKLISELKNAIRKAFESSDYDLKRDRIFSAFQVKMAELFQVIQQKAFEEGFSVKPSAMKFIFIPIQDGRPMLPEEYEKLSDQERHEISEKRYVLVNKLDKILAEGQKFEKKTTEQLFELDREIALITAEPLIQILKEKYIGIPMIVEYLDKVLNDVADRYNIFKKQEPFSGRTSTSQYQEENDDAAKGGSNPYGPNYFTGQEESNSFSRYKVNLFINNEKQKGAPIVIESNPYYYNLFGKIEYKSQILVMNTDFTMVKPGAIHIANGGYLVLQAKDILTDPFVWSALKKILKYQQAVVENIGEQYRTVPTLTLKPEPIPLNVKVILIGSPIYYLILSGDEDFRELFKIKVDFDYEMTRNSENLHKYVSFVSSICHKEGLKHFNQAGLAGIIEYGSRMAGDQNKLSTQFGDIREVVYEAITWAKAEESEFVDMKHVKKAISERKYRFNELEEKIQDEILQKKIIIDTDGSAVGQVNGLFVIQTSGYSFGLPARITAITHVGRGGVIDIERETEMSGNIHSKGVFTLAGYLGGKLAQDKPLGFTAQVTFEQLYEDVEGDSASSSELYAIISSLAGIKVKQGIAVTGSVDQRGEIQPIGGVNEKIEGFFDICNAIGLTGEQGVIIPVRNINNLMLKDEVLEAVKKDQFHIYAISNIDEGLELLSGMPAGEIGEDGTYPEGSVFYEVNQKLQEYNKVLGNSAEEPIYFSIEEEQQN</sequence>
<evidence type="ECO:0000256" key="1">
    <source>
        <dbReference type="ARBA" id="ARBA00022670"/>
    </source>
</evidence>
<accession>A0A923KR94</accession>
<dbReference type="PRINTS" id="PR00830">
    <property type="entry name" value="ENDOLAPTASE"/>
</dbReference>
<dbReference type="InterPro" id="IPR041699">
    <property type="entry name" value="AAA_32"/>
</dbReference>
<organism evidence="5 6">
    <name type="scientific">Acetobacterium paludosum</name>
    <dbReference type="NCBI Taxonomy" id="52693"/>
    <lineage>
        <taxon>Bacteria</taxon>
        <taxon>Bacillati</taxon>
        <taxon>Bacillota</taxon>
        <taxon>Clostridia</taxon>
        <taxon>Eubacteriales</taxon>
        <taxon>Eubacteriaceae</taxon>
        <taxon>Acetobacterium</taxon>
    </lineage>
</organism>
<dbReference type="InterPro" id="IPR020568">
    <property type="entry name" value="Ribosomal_Su5_D2-typ_SF"/>
</dbReference>
<dbReference type="Proteomes" id="UP000616595">
    <property type="component" value="Unassembled WGS sequence"/>
</dbReference>
<dbReference type="EC" id="3.4.21.53" evidence="2"/>
<evidence type="ECO:0000256" key="3">
    <source>
        <dbReference type="SAM" id="MobiDB-lite"/>
    </source>
</evidence>
<dbReference type="PROSITE" id="PS51786">
    <property type="entry name" value="LON_PROTEOLYTIC"/>
    <property type="match status" value="1"/>
</dbReference>
<dbReference type="OrthoDB" id="9758568at2"/>
<dbReference type="InterPro" id="IPR014721">
    <property type="entry name" value="Ribsml_uS5_D2-typ_fold_subgr"/>
</dbReference>
<dbReference type="GO" id="GO:0030163">
    <property type="term" value="P:protein catabolic process"/>
    <property type="evidence" value="ECO:0007669"/>
    <property type="project" value="InterPro"/>
</dbReference>
<dbReference type="Gene3D" id="1.10.8.60">
    <property type="match status" value="1"/>
</dbReference>
<keyword evidence="2" id="KW-0720">Serine protease</keyword>
<dbReference type="InterPro" id="IPR046844">
    <property type="entry name" value="Lon-like_helical"/>
</dbReference>
<keyword evidence="6" id="KW-1185">Reference proteome</keyword>
<feature type="domain" description="Lon proteolytic" evidence="4">
    <location>
        <begin position="590"/>
        <end position="785"/>
    </location>
</feature>
<reference evidence="5" key="2">
    <citation type="submission" date="2020-10" db="EMBL/GenBank/DDBJ databases">
        <title>Comparative genomics of the Acetobacterium genus.</title>
        <authorList>
            <person name="Marshall C."/>
            <person name="May H."/>
            <person name="Norman S."/>
        </authorList>
    </citation>
    <scope>NUCLEOTIDE SEQUENCE</scope>
    <source>
        <strain evidence="5">DER-2019</strain>
    </source>
</reference>
<dbReference type="SUPFAM" id="SSF54211">
    <property type="entry name" value="Ribosomal protein S5 domain 2-like"/>
    <property type="match status" value="1"/>
</dbReference>
<gene>
    <name evidence="5" type="ORF">GH810_16610</name>
</gene>
<evidence type="ECO:0000313" key="5">
    <source>
        <dbReference type="EMBL" id="MBC3889924.1"/>
    </source>
</evidence>
<dbReference type="InterPro" id="IPR046843">
    <property type="entry name" value="LonB_AAA-LID"/>
</dbReference>
<dbReference type="RefSeq" id="WP_148568560.1">
    <property type="nucleotide sequence ID" value="NZ_RXYA01000020.1"/>
</dbReference>
<feature type="active site" evidence="2">
    <location>
        <position position="680"/>
    </location>
</feature>
<dbReference type="InterPro" id="IPR027417">
    <property type="entry name" value="P-loop_NTPase"/>
</dbReference>
<dbReference type="Pfam" id="PF20436">
    <property type="entry name" value="LonB_AAA-LID"/>
    <property type="match status" value="1"/>
</dbReference>
<proteinExistence type="inferred from homology"/>
<feature type="region of interest" description="Disordered" evidence="3">
    <location>
        <begin position="293"/>
        <end position="313"/>
    </location>
</feature>
<keyword evidence="1 2" id="KW-0645">Protease</keyword>
<evidence type="ECO:0000259" key="4">
    <source>
        <dbReference type="PROSITE" id="PS51786"/>
    </source>
</evidence>
<dbReference type="GO" id="GO:0005524">
    <property type="term" value="F:ATP binding"/>
    <property type="evidence" value="ECO:0007669"/>
    <property type="project" value="InterPro"/>
</dbReference>
<dbReference type="Pfam" id="PF13654">
    <property type="entry name" value="AAA_32"/>
    <property type="match status" value="1"/>
</dbReference>
<reference evidence="5" key="1">
    <citation type="submission" date="2019-10" db="EMBL/GenBank/DDBJ databases">
        <authorList>
            <person name="Ross D.E."/>
            <person name="Gulliver D."/>
        </authorList>
    </citation>
    <scope>NUCLEOTIDE SEQUENCE</scope>
    <source>
        <strain evidence="5">DER-2019</strain>
    </source>
</reference>
<comment type="catalytic activity">
    <reaction evidence="2">
        <text>Hydrolysis of proteins in presence of ATP.</text>
        <dbReference type="EC" id="3.4.21.53"/>
    </reaction>
</comment>
<dbReference type="InterPro" id="IPR008269">
    <property type="entry name" value="Lon_proteolytic"/>
</dbReference>
<comment type="similarity">
    <text evidence="2">Belongs to the peptidase S16 family.</text>
</comment>
<dbReference type="GO" id="GO:0004176">
    <property type="term" value="F:ATP-dependent peptidase activity"/>
    <property type="evidence" value="ECO:0007669"/>
    <property type="project" value="UniProtKB-UniRule"/>
</dbReference>
<name>A0A923KR94_9FIRM</name>
<dbReference type="Pfam" id="PF05362">
    <property type="entry name" value="Lon_C"/>
    <property type="match status" value="1"/>
</dbReference>
<dbReference type="PANTHER" id="PTHR10046">
    <property type="entry name" value="ATP DEPENDENT LON PROTEASE FAMILY MEMBER"/>
    <property type="match status" value="1"/>
</dbReference>
<dbReference type="GO" id="GO:0004252">
    <property type="term" value="F:serine-type endopeptidase activity"/>
    <property type="evidence" value="ECO:0007669"/>
    <property type="project" value="UniProtKB-UniRule"/>
</dbReference>
<feature type="active site" evidence="2">
    <location>
        <position position="723"/>
    </location>
</feature>
<dbReference type="SUPFAM" id="SSF52540">
    <property type="entry name" value="P-loop containing nucleoside triphosphate hydrolases"/>
    <property type="match status" value="1"/>
</dbReference>
<dbReference type="Gene3D" id="3.30.230.10">
    <property type="match status" value="1"/>
</dbReference>
<dbReference type="GO" id="GO:0006508">
    <property type="term" value="P:proteolysis"/>
    <property type="evidence" value="ECO:0007669"/>
    <property type="project" value="UniProtKB-KW"/>
</dbReference>
<dbReference type="InterPro" id="IPR027065">
    <property type="entry name" value="Lon_Prtase"/>
</dbReference>
<dbReference type="EMBL" id="WJBD01000030">
    <property type="protein sequence ID" value="MBC3889924.1"/>
    <property type="molecule type" value="Genomic_DNA"/>
</dbReference>
<dbReference type="Pfam" id="PF20437">
    <property type="entry name" value="LonC_helical"/>
    <property type="match status" value="1"/>
</dbReference>
<evidence type="ECO:0000313" key="6">
    <source>
        <dbReference type="Proteomes" id="UP000616595"/>
    </source>
</evidence>